<dbReference type="SUPFAM" id="SSF56176">
    <property type="entry name" value="FAD-binding/transporter-associated domain-like"/>
    <property type="match status" value="1"/>
</dbReference>
<dbReference type="KEGG" id="ebla:JGUZn3_18580"/>
<feature type="domain" description="CBS" evidence="5">
    <location>
        <begin position="84"/>
        <end position="143"/>
    </location>
</feature>
<dbReference type="Pfam" id="PF03471">
    <property type="entry name" value="CorC_HlyC"/>
    <property type="match status" value="1"/>
</dbReference>
<feature type="domain" description="CBS" evidence="5">
    <location>
        <begin position="148"/>
        <end position="208"/>
    </location>
</feature>
<evidence type="ECO:0000256" key="4">
    <source>
        <dbReference type="PROSITE-ProRule" id="PRU00703"/>
    </source>
</evidence>
<evidence type="ECO:0000259" key="5">
    <source>
        <dbReference type="PROSITE" id="PS51371"/>
    </source>
</evidence>
<dbReference type="PANTHER" id="PTHR22777">
    <property type="entry name" value="HEMOLYSIN-RELATED"/>
    <property type="match status" value="1"/>
</dbReference>
<comment type="similarity">
    <text evidence="1">Belongs to the UPF0053 family. Hemolysin C subfamily.</text>
</comment>
<dbReference type="AlphaFoldDB" id="A0A7H1NTG2"/>
<dbReference type="InterPro" id="IPR044751">
    <property type="entry name" value="Ion_transp-like_CBS"/>
</dbReference>
<accession>A0A7H1NTG2</accession>
<dbReference type="EMBL" id="CP060244">
    <property type="protein sequence ID" value="QNT79072.1"/>
    <property type="molecule type" value="Genomic_DNA"/>
</dbReference>
<keyword evidence="3 4" id="KW-0129">CBS domain</keyword>
<proteinExistence type="inferred from homology"/>
<dbReference type="SMART" id="SM01091">
    <property type="entry name" value="CorC_HlyC"/>
    <property type="match status" value="1"/>
</dbReference>
<sequence>MTLPSESSNPPLSLLARLRNYFIHFNDRNTDGGLRHSITKLIQQADSGEAKAESSTPLSEMDQQERALLANVLKLRDITADDVMVPRADIIALPLETSLDQALAFTRQENHSRIPVYEGELDNIVGMLHVKDLIAYIGEKAEFQLKSILRQPLMIAPQIPVLDLLLQMRQKRIHLALVIDEYGGVDGLVTIEDLVETIVGKIDDEHDEPETPMLVERPNNTYDISARMPLSEFEDKFGPILTDEERHSDIDTVGGLVFRIAEHVPAKGEVLTHKSGFVFRVLDADARHIYRVRLKTPTLPIQPENQEPPSADPAP</sequence>
<dbReference type="InterPro" id="IPR000644">
    <property type="entry name" value="CBS_dom"/>
</dbReference>
<dbReference type="GO" id="GO:0050660">
    <property type="term" value="F:flavin adenine dinucleotide binding"/>
    <property type="evidence" value="ECO:0007669"/>
    <property type="project" value="InterPro"/>
</dbReference>
<protein>
    <submittedName>
        <fullName evidence="6">Transporter associated domain protein</fullName>
    </submittedName>
</protein>
<dbReference type="Gene3D" id="3.10.580.10">
    <property type="entry name" value="CBS-domain"/>
    <property type="match status" value="1"/>
</dbReference>
<evidence type="ECO:0000256" key="2">
    <source>
        <dbReference type="ARBA" id="ARBA00022737"/>
    </source>
</evidence>
<dbReference type="Gene3D" id="3.30.465.10">
    <property type="match status" value="1"/>
</dbReference>
<dbReference type="PANTHER" id="PTHR22777:SF27">
    <property type="entry name" value="MAGNESIUM AND COBALT EFFLUX PROTEIN CORC"/>
    <property type="match status" value="1"/>
</dbReference>
<keyword evidence="7" id="KW-1185">Reference proteome</keyword>
<dbReference type="InterPro" id="IPR046342">
    <property type="entry name" value="CBS_dom_sf"/>
</dbReference>
<gene>
    <name evidence="6" type="ORF">JGUZn3_18580</name>
</gene>
<dbReference type="Proteomes" id="UP000516349">
    <property type="component" value="Chromosome"/>
</dbReference>
<evidence type="ECO:0000256" key="1">
    <source>
        <dbReference type="ARBA" id="ARBA00006446"/>
    </source>
</evidence>
<evidence type="ECO:0000256" key="3">
    <source>
        <dbReference type="ARBA" id="ARBA00023122"/>
    </source>
</evidence>
<dbReference type="InterPro" id="IPR005170">
    <property type="entry name" value="Transptr-assoc_dom"/>
</dbReference>
<dbReference type="GO" id="GO:0005886">
    <property type="term" value="C:plasma membrane"/>
    <property type="evidence" value="ECO:0007669"/>
    <property type="project" value="TreeGrafter"/>
</dbReference>
<evidence type="ECO:0000313" key="7">
    <source>
        <dbReference type="Proteomes" id="UP000516349"/>
    </source>
</evidence>
<evidence type="ECO:0000313" key="6">
    <source>
        <dbReference type="EMBL" id="QNT79072.1"/>
    </source>
</evidence>
<dbReference type="RefSeq" id="WP_203413271.1">
    <property type="nucleotide sequence ID" value="NZ_CP060244.1"/>
</dbReference>
<dbReference type="SMART" id="SM00116">
    <property type="entry name" value="CBS"/>
    <property type="match status" value="2"/>
</dbReference>
<dbReference type="FunFam" id="3.10.580.10:FF:000002">
    <property type="entry name" value="Magnesium/cobalt efflux protein CorC"/>
    <property type="match status" value="1"/>
</dbReference>
<dbReference type="Pfam" id="PF00571">
    <property type="entry name" value="CBS"/>
    <property type="match status" value="2"/>
</dbReference>
<dbReference type="InterPro" id="IPR036318">
    <property type="entry name" value="FAD-bd_PCMH-like_sf"/>
</dbReference>
<name>A0A7H1NTG2_9PROT</name>
<dbReference type="CDD" id="cd04590">
    <property type="entry name" value="CBS_pair_CorC_HlyC_assoc"/>
    <property type="match status" value="1"/>
</dbReference>
<dbReference type="InterPro" id="IPR016169">
    <property type="entry name" value="FAD-bd_PCMH_sub2"/>
</dbReference>
<organism evidence="6 7">
    <name type="scientific">Entomobacter blattae</name>
    <dbReference type="NCBI Taxonomy" id="2762277"/>
    <lineage>
        <taxon>Bacteria</taxon>
        <taxon>Pseudomonadati</taxon>
        <taxon>Pseudomonadota</taxon>
        <taxon>Alphaproteobacteria</taxon>
        <taxon>Acetobacterales</taxon>
        <taxon>Acetobacteraceae</taxon>
        <taxon>Entomobacter</taxon>
    </lineage>
</organism>
<keyword evidence="2" id="KW-0677">Repeat</keyword>
<dbReference type="PROSITE" id="PS51371">
    <property type="entry name" value="CBS"/>
    <property type="match status" value="2"/>
</dbReference>
<dbReference type="SUPFAM" id="SSF54631">
    <property type="entry name" value="CBS-domain pair"/>
    <property type="match status" value="1"/>
</dbReference>
<reference evidence="6 7" key="1">
    <citation type="submission" date="2020-08" db="EMBL/GenBank/DDBJ databases">
        <title>Complete genome sequence of Entomobacter blattae G55GP.</title>
        <authorList>
            <person name="Poehlein A."/>
            <person name="Guzman J."/>
            <person name="Daniel R."/>
            <person name="Vilcinskas A."/>
        </authorList>
    </citation>
    <scope>NUCLEOTIDE SEQUENCE [LARGE SCALE GENOMIC DNA]</scope>
    <source>
        <strain evidence="6 7">G55GP</strain>
    </source>
</reference>